<organism evidence="3 4">
    <name type="scientific">Candidula unifasciata</name>
    <dbReference type="NCBI Taxonomy" id="100452"/>
    <lineage>
        <taxon>Eukaryota</taxon>
        <taxon>Metazoa</taxon>
        <taxon>Spiralia</taxon>
        <taxon>Lophotrochozoa</taxon>
        <taxon>Mollusca</taxon>
        <taxon>Gastropoda</taxon>
        <taxon>Heterobranchia</taxon>
        <taxon>Euthyneura</taxon>
        <taxon>Panpulmonata</taxon>
        <taxon>Eupulmonata</taxon>
        <taxon>Stylommatophora</taxon>
        <taxon>Helicina</taxon>
        <taxon>Helicoidea</taxon>
        <taxon>Geomitridae</taxon>
        <taxon>Candidula</taxon>
    </lineage>
</organism>
<dbReference type="EMBL" id="CAJHNH020004001">
    <property type="protein sequence ID" value="CAG5130389.1"/>
    <property type="molecule type" value="Genomic_DNA"/>
</dbReference>
<feature type="non-terminal residue" evidence="3">
    <location>
        <position position="1"/>
    </location>
</feature>
<dbReference type="AlphaFoldDB" id="A0A8S3ZLZ3"/>
<feature type="compositionally biased region" description="Polar residues" evidence="1">
    <location>
        <begin position="51"/>
        <end position="71"/>
    </location>
</feature>
<dbReference type="GO" id="GO:0005886">
    <property type="term" value="C:plasma membrane"/>
    <property type="evidence" value="ECO:0007669"/>
    <property type="project" value="TreeGrafter"/>
</dbReference>
<dbReference type="SUPFAM" id="SSF55804">
    <property type="entry name" value="Phoshotransferase/anion transport protein"/>
    <property type="match status" value="1"/>
</dbReference>
<feature type="compositionally biased region" description="Acidic residues" evidence="1">
    <location>
        <begin position="8"/>
        <end position="25"/>
    </location>
</feature>
<feature type="region of interest" description="Disordered" evidence="1">
    <location>
        <begin position="1"/>
        <end position="81"/>
    </location>
</feature>
<dbReference type="InterPro" id="IPR003020">
    <property type="entry name" value="HCO3_transpt_euk"/>
</dbReference>
<keyword evidence="4" id="KW-1185">Reference proteome</keyword>
<dbReference type="PANTHER" id="PTHR11453:SF47">
    <property type="entry name" value="ANION EXCHANGE PROTEIN"/>
    <property type="match status" value="1"/>
</dbReference>
<protein>
    <recommendedName>
        <fullName evidence="2">Band 3 cytoplasmic domain-containing protein</fullName>
    </recommendedName>
</protein>
<dbReference type="OrthoDB" id="1735926at2759"/>
<reference evidence="3" key="1">
    <citation type="submission" date="2021-04" db="EMBL/GenBank/DDBJ databases">
        <authorList>
            <consortium name="Molecular Ecology Group"/>
        </authorList>
    </citation>
    <scope>NUCLEOTIDE SEQUENCE</scope>
</reference>
<feature type="compositionally biased region" description="Basic residues" evidence="1">
    <location>
        <begin position="189"/>
        <end position="201"/>
    </location>
</feature>
<feature type="region of interest" description="Disordered" evidence="1">
    <location>
        <begin position="115"/>
        <end position="209"/>
    </location>
</feature>
<accession>A0A8S3ZLZ3</accession>
<evidence type="ECO:0000256" key="1">
    <source>
        <dbReference type="SAM" id="MobiDB-lite"/>
    </source>
</evidence>
<evidence type="ECO:0000313" key="4">
    <source>
        <dbReference type="Proteomes" id="UP000678393"/>
    </source>
</evidence>
<feature type="non-terminal residue" evidence="3">
    <location>
        <position position="484"/>
    </location>
</feature>
<name>A0A8S3ZLZ3_9EUPU</name>
<proteinExistence type="predicted"/>
<dbReference type="Proteomes" id="UP000678393">
    <property type="component" value="Unassembled WGS sequence"/>
</dbReference>
<feature type="domain" description="Band 3 cytoplasmic" evidence="2">
    <location>
        <begin position="293"/>
        <end position="432"/>
    </location>
</feature>
<dbReference type="GO" id="GO:0051453">
    <property type="term" value="P:regulation of intracellular pH"/>
    <property type="evidence" value="ECO:0007669"/>
    <property type="project" value="TreeGrafter"/>
</dbReference>
<dbReference type="PANTHER" id="PTHR11453">
    <property type="entry name" value="ANION EXCHANGE PROTEIN"/>
    <property type="match status" value="1"/>
</dbReference>
<dbReference type="InterPro" id="IPR016152">
    <property type="entry name" value="PTrfase/Anion_transptr"/>
</dbReference>
<dbReference type="GO" id="GO:0015701">
    <property type="term" value="P:bicarbonate transport"/>
    <property type="evidence" value="ECO:0007669"/>
    <property type="project" value="TreeGrafter"/>
</dbReference>
<dbReference type="InterPro" id="IPR013769">
    <property type="entry name" value="Band3_cytoplasmic_dom"/>
</dbReference>
<feature type="compositionally biased region" description="Basic and acidic residues" evidence="1">
    <location>
        <begin position="141"/>
        <end position="164"/>
    </location>
</feature>
<gene>
    <name evidence="3" type="ORF">CUNI_LOCUS15947</name>
</gene>
<dbReference type="GO" id="GO:0005452">
    <property type="term" value="F:solute:inorganic anion antiporter activity"/>
    <property type="evidence" value="ECO:0007669"/>
    <property type="project" value="InterPro"/>
</dbReference>
<dbReference type="Gene3D" id="3.40.930.10">
    <property type="entry name" value="Mannitol-specific EII, Chain A"/>
    <property type="match status" value="1"/>
</dbReference>
<dbReference type="Pfam" id="PF07565">
    <property type="entry name" value="Band_3_cyto"/>
    <property type="match status" value="1"/>
</dbReference>
<evidence type="ECO:0000259" key="2">
    <source>
        <dbReference type="Pfam" id="PF07565"/>
    </source>
</evidence>
<sequence length="484" mass="54038">DSGSSSASDEELDDDDDDDDEEEPDQQPHPGLATSAVSVPAVSFMPASPSLEGTPSTVTSASSHKSLSPIKTPSPDDPSGQVIYTMYYDVGIPSPVMSSIAPRRQSLGGKVSFVLGEESGSANQQPSDMSDAGLMDGPAVDSDKENMGRRKKRRGDESRRRGSSDGDMQDSGHALSKVPSAEESQSTRSGRRKHHHHHREHFRTEDLIMRRQKGSEVVLSENFKISPTESEEANMLYKADLDEMTSHRFEDQRGIRRHKIGRKKGAFQSVVHMGKSHHEKKPRPAKKYDHSPHEVFVELDELHFAGDDMMEWREKARWIKFEEDVEEGAERWGKPHVASLSFHSLLELRRGLERGTLLLDLEANDLTSIIHSVVENLVIRDLVEEEVKGKLLRTLLLKHKHVNGRSAFLRRNLSYVNLASMDSSAKRHQQHDKGLLSSISQSSFGSTFGLNKSPSQLSIIDKKRREGKAAAKLEMVKVDVDNNM</sequence>
<evidence type="ECO:0000313" key="3">
    <source>
        <dbReference type="EMBL" id="CAG5130389.1"/>
    </source>
</evidence>
<comment type="caution">
    <text evidence="3">The sequence shown here is derived from an EMBL/GenBank/DDBJ whole genome shotgun (WGS) entry which is preliminary data.</text>
</comment>
<dbReference type="GO" id="GO:0008509">
    <property type="term" value="F:monoatomic anion transmembrane transporter activity"/>
    <property type="evidence" value="ECO:0007669"/>
    <property type="project" value="InterPro"/>
</dbReference>